<evidence type="ECO:0000313" key="3">
    <source>
        <dbReference type="Proteomes" id="UP000265520"/>
    </source>
</evidence>
<sequence>RLRSRTTKPASPAKVTHVMTKKAKESSVKPVRYGAKKSWSKVVPPSEKKKTVLKKRVHHLVTLTLMLRRMLQPSSHLLRRQCLPRKALLI</sequence>
<organism evidence="2 3">
    <name type="scientific">Trifolium medium</name>
    <dbReference type="NCBI Taxonomy" id="97028"/>
    <lineage>
        <taxon>Eukaryota</taxon>
        <taxon>Viridiplantae</taxon>
        <taxon>Streptophyta</taxon>
        <taxon>Embryophyta</taxon>
        <taxon>Tracheophyta</taxon>
        <taxon>Spermatophyta</taxon>
        <taxon>Magnoliopsida</taxon>
        <taxon>eudicotyledons</taxon>
        <taxon>Gunneridae</taxon>
        <taxon>Pentapetalae</taxon>
        <taxon>rosids</taxon>
        <taxon>fabids</taxon>
        <taxon>Fabales</taxon>
        <taxon>Fabaceae</taxon>
        <taxon>Papilionoideae</taxon>
        <taxon>50 kb inversion clade</taxon>
        <taxon>NPAAA clade</taxon>
        <taxon>Hologalegina</taxon>
        <taxon>IRL clade</taxon>
        <taxon>Trifolieae</taxon>
        <taxon>Trifolium</taxon>
    </lineage>
</organism>
<feature type="non-terminal residue" evidence="2">
    <location>
        <position position="1"/>
    </location>
</feature>
<name>A0A392SAZ3_9FABA</name>
<evidence type="ECO:0000313" key="2">
    <source>
        <dbReference type="EMBL" id="MCI45577.1"/>
    </source>
</evidence>
<dbReference type="EMBL" id="LXQA010345977">
    <property type="protein sequence ID" value="MCI45577.1"/>
    <property type="molecule type" value="Genomic_DNA"/>
</dbReference>
<protein>
    <submittedName>
        <fullName evidence="2">Uncharacterized protein</fullName>
    </submittedName>
</protein>
<reference evidence="2 3" key="1">
    <citation type="journal article" date="2018" name="Front. Plant Sci.">
        <title>Red Clover (Trifolium pratense) and Zigzag Clover (T. medium) - A Picture of Genomic Similarities and Differences.</title>
        <authorList>
            <person name="Dluhosova J."/>
            <person name="Istvanek J."/>
            <person name="Nedelnik J."/>
            <person name="Repkova J."/>
        </authorList>
    </citation>
    <scope>NUCLEOTIDE SEQUENCE [LARGE SCALE GENOMIC DNA]</scope>
    <source>
        <strain evidence="3">cv. 10/8</strain>
        <tissue evidence="2">Leaf</tissue>
    </source>
</reference>
<comment type="caution">
    <text evidence="2">The sequence shown here is derived from an EMBL/GenBank/DDBJ whole genome shotgun (WGS) entry which is preliminary data.</text>
</comment>
<dbReference type="AlphaFoldDB" id="A0A392SAZ3"/>
<keyword evidence="3" id="KW-1185">Reference proteome</keyword>
<dbReference type="Proteomes" id="UP000265520">
    <property type="component" value="Unassembled WGS sequence"/>
</dbReference>
<evidence type="ECO:0000256" key="1">
    <source>
        <dbReference type="SAM" id="MobiDB-lite"/>
    </source>
</evidence>
<accession>A0A392SAZ3</accession>
<feature type="region of interest" description="Disordered" evidence="1">
    <location>
        <begin position="1"/>
        <end position="31"/>
    </location>
</feature>
<proteinExistence type="predicted"/>